<dbReference type="PANTHER" id="PTHR43280">
    <property type="entry name" value="ARAC-FAMILY TRANSCRIPTIONAL REGULATOR"/>
    <property type="match status" value="1"/>
</dbReference>
<dbReference type="GO" id="GO:0003700">
    <property type="term" value="F:DNA-binding transcription factor activity"/>
    <property type="evidence" value="ECO:0007669"/>
    <property type="project" value="InterPro"/>
</dbReference>
<feature type="domain" description="HTH araC/xylS-type" evidence="4">
    <location>
        <begin position="123"/>
        <end position="221"/>
    </location>
</feature>
<dbReference type="Proteomes" id="UP000717624">
    <property type="component" value="Unassembled WGS sequence"/>
</dbReference>
<dbReference type="InterPro" id="IPR018062">
    <property type="entry name" value="HTH_AraC-typ_CS"/>
</dbReference>
<organism evidence="5 6">
    <name type="scientific">Brevibacillus fulvus</name>
    <dbReference type="NCBI Taxonomy" id="1125967"/>
    <lineage>
        <taxon>Bacteria</taxon>
        <taxon>Bacillati</taxon>
        <taxon>Bacillota</taxon>
        <taxon>Bacilli</taxon>
        <taxon>Bacillales</taxon>
        <taxon>Paenibacillaceae</taxon>
        <taxon>Brevibacillus</taxon>
    </lineage>
</organism>
<evidence type="ECO:0000313" key="5">
    <source>
        <dbReference type="EMBL" id="MBM7589670.1"/>
    </source>
</evidence>
<dbReference type="PRINTS" id="PR00032">
    <property type="entry name" value="HTHARAC"/>
</dbReference>
<dbReference type="AlphaFoldDB" id="A0A938XXT7"/>
<dbReference type="SMART" id="SM00342">
    <property type="entry name" value="HTH_ARAC"/>
    <property type="match status" value="1"/>
</dbReference>
<keyword evidence="6" id="KW-1185">Reference proteome</keyword>
<dbReference type="Gene3D" id="1.10.10.60">
    <property type="entry name" value="Homeodomain-like"/>
    <property type="match status" value="2"/>
</dbReference>
<dbReference type="InterPro" id="IPR018060">
    <property type="entry name" value="HTH_AraC"/>
</dbReference>
<dbReference type="EMBL" id="JAFBEB010000003">
    <property type="protein sequence ID" value="MBM7589670.1"/>
    <property type="molecule type" value="Genomic_DNA"/>
</dbReference>
<dbReference type="RefSeq" id="WP_204517393.1">
    <property type="nucleotide sequence ID" value="NZ_BAABIN010000038.1"/>
</dbReference>
<gene>
    <name evidence="5" type="ORF">JOD01_001270</name>
</gene>
<name>A0A938XXT7_9BACL</name>
<accession>A0A938XXT7</accession>
<keyword evidence="2 5" id="KW-0238">DNA-binding</keyword>
<dbReference type="PANTHER" id="PTHR43280:SF2">
    <property type="entry name" value="HTH-TYPE TRANSCRIPTIONAL REGULATOR EXSA"/>
    <property type="match status" value="1"/>
</dbReference>
<dbReference type="SUPFAM" id="SSF46689">
    <property type="entry name" value="Homeodomain-like"/>
    <property type="match status" value="2"/>
</dbReference>
<keyword evidence="1" id="KW-0805">Transcription regulation</keyword>
<dbReference type="InterPro" id="IPR009057">
    <property type="entry name" value="Homeodomain-like_sf"/>
</dbReference>
<evidence type="ECO:0000256" key="1">
    <source>
        <dbReference type="ARBA" id="ARBA00023015"/>
    </source>
</evidence>
<dbReference type="PROSITE" id="PS01124">
    <property type="entry name" value="HTH_ARAC_FAMILY_2"/>
    <property type="match status" value="1"/>
</dbReference>
<dbReference type="PROSITE" id="PS00041">
    <property type="entry name" value="HTH_ARAC_FAMILY_1"/>
    <property type="match status" value="1"/>
</dbReference>
<dbReference type="Pfam" id="PF12833">
    <property type="entry name" value="HTH_18"/>
    <property type="match status" value="1"/>
</dbReference>
<keyword evidence="3" id="KW-0804">Transcription</keyword>
<evidence type="ECO:0000256" key="2">
    <source>
        <dbReference type="ARBA" id="ARBA00023125"/>
    </source>
</evidence>
<reference evidence="5" key="1">
    <citation type="submission" date="2021-01" db="EMBL/GenBank/DDBJ databases">
        <title>Genomic Encyclopedia of Type Strains, Phase IV (KMG-IV): sequencing the most valuable type-strain genomes for metagenomic binning, comparative biology and taxonomic classification.</title>
        <authorList>
            <person name="Goeker M."/>
        </authorList>
    </citation>
    <scope>NUCLEOTIDE SEQUENCE</scope>
    <source>
        <strain evidence="5">DSM 25523</strain>
    </source>
</reference>
<protein>
    <submittedName>
        <fullName evidence="5">AraC-like DNA-binding protein</fullName>
    </submittedName>
</protein>
<sequence>MLVIWEVDSAASHRQETLTVNQHETAPFVYVHSFAEVKKLVEEGECSRLLIVCANDTLPDNYDLTAFFAKTAVYLFTSAQKEAKLILHFLLYQWMTNDFSFIAVEEEGERVDDRTDTGQINWNNSLKYIHENLFDNNLCLEDVASLNYVCKWHFSKLFKRKLGVTFREYIIRERIEEAKRRLQRDDSITDVCYAVGYGDLTHFGRIFRQRVGMTPSDFRQKYRRKQRSG</sequence>
<comment type="caution">
    <text evidence="5">The sequence shown here is derived from an EMBL/GenBank/DDBJ whole genome shotgun (WGS) entry which is preliminary data.</text>
</comment>
<evidence type="ECO:0000259" key="4">
    <source>
        <dbReference type="PROSITE" id="PS01124"/>
    </source>
</evidence>
<evidence type="ECO:0000256" key="3">
    <source>
        <dbReference type="ARBA" id="ARBA00023163"/>
    </source>
</evidence>
<dbReference type="GO" id="GO:0043565">
    <property type="term" value="F:sequence-specific DNA binding"/>
    <property type="evidence" value="ECO:0007669"/>
    <property type="project" value="InterPro"/>
</dbReference>
<proteinExistence type="predicted"/>
<dbReference type="InterPro" id="IPR020449">
    <property type="entry name" value="Tscrpt_reg_AraC-type_HTH"/>
</dbReference>
<evidence type="ECO:0000313" key="6">
    <source>
        <dbReference type="Proteomes" id="UP000717624"/>
    </source>
</evidence>